<dbReference type="Proteomes" id="UP001396334">
    <property type="component" value="Unassembled WGS sequence"/>
</dbReference>
<proteinExistence type="predicted"/>
<comment type="caution">
    <text evidence="1">The sequence shown here is derived from an EMBL/GenBank/DDBJ whole genome shotgun (WGS) entry which is preliminary data.</text>
</comment>
<sequence length="186" mass="20073">MEGWCADCSVAWVCCQHVLTPGVCRNAAAAACSFIKSKMHKSDMGNVVSPNTKNPSGSKSSNGAVTNLWRWVFGSGEGSEWIGAEERSCRVMEARFFPIKKGSRSLNDEDGSGCGRDDMVVKRDGDGGLVCRLQCGMGVCRNGAAAACSFIKNSSLVRARLAIRWTHMVSNKLVTDGGRRFLEDVQ</sequence>
<accession>A0ABR2TXS7</accession>
<dbReference type="EMBL" id="JBBPBN010000004">
    <property type="protein sequence ID" value="KAK9042283.1"/>
    <property type="molecule type" value="Genomic_DNA"/>
</dbReference>
<evidence type="ECO:0000313" key="2">
    <source>
        <dbReference type="Proteomes" id="UP001396334"/>
    </source>
</evidence>
<organism evidence="1 2">
    <name type="scientific">Hibiscus sabdariffa</name>
    <name type="common">roselle</name>
    <dbReference type="NCBI Taxonomy" id="183260"/>
    <lineage>
        <taxon>Eukaryota</taxon>
        <taxon>Viridiplantae</taxon>
        <taxon>Streptophyta</taxon>
        <taxon>Embryophyta</taxon>
        <taxon>Tracheophyta</taxon>
        <taxon>Spermatophyta</taxon>
        <taxon>Magnoliopsida</taxon>
        <taxon>eudicotyledons</taxon>
        <taxon>Gunneridae</taxon>
        <taxon>Pentapetalae</taxon>
        <taxon>rosids</taxon>
        <taxon>malvids</taxon>
        <taxon>Malvales</taxon>
        <taxon>Malvaceae</taxon>
        <taxon>Malvoideae</taxon>
        <taxon>Hibiscus</taxon>
    </lineage>
</organism>
<reference evidence="1 2" key="1">
    <citation type="journal article" date="2024" name="G3 (Bethesda)">
        <title>Genome assembly of Hibiscus sabdariffa L. provides insights into metabolisms of medicinal natural products.</title>
        <authorList>
            <person name="Kim T."/>
        </authorList>
    </citation>
    <scope>NUCLEOTIDE SEQUENCE [LARGE SCALE GENOMIC DNA]</scope>
    <source>
        <strain evidence="1">TK-2024</strain>
        <tissue evidence="1">Old leaves</tissue>
    </source>
</reference>
<protein>
    <submittedName>
        <fullName evidence="1">Uncharacterized protein</fullName>
    </submittedName>
</protein>
<evidence type="ECO:0000313" key="1">
    <source>
        <dbReference type="EMBL" id="KAK9042283.1"/>
    </source>
</evidence>
<gene>
    <name evidence="1" type="ORF">V6N11_017360</name>
</gene>
<name>A0ABR2TXS7_9ROSI</name>
<keyword evidence="2" id="KW-1185">Reference proteome</keyword>